<organism evidence="6 7">
    <name type="scientific">Pacificitalea manganoxidans</name>
    <dbReference type="NCBI Taxonomy" id="1411902"/>
    <lineage>
        <taxon>Bacteria</taxon>
        <taxon>Pseudomonadati</taxon>
        <taxon>Pseudomonadota</taxon>
        <taxon>Alphaproteobacteria</taxon>
        <taxon>Rhodobacterales</taxon>
        <taxon>Paracoccaceae</taxon>
        <taxon>Pacificitalea</taxon>
    </lineage>
</organism>
<keyword evidence="7" id="KW-1185">Reference proteome</keyword>
<gene>
    <name evidence="6" type="ORF">CBW24_14390</name>
</gene>
<keyword evidence="3" id="KW-0732">Signal</keyword>
<evidence type="ECO:0000256" key="3">
    <source>
        <dbReference type="ARBA" id="ARBA00022729"/>
    </source>
</evidence>
<dbReference type="GO" id="GO:0042884">
    <property type="term" value="P:microcin transport"/>
    <property type="evidence" value="ECO:0007669"/>
    <property type="project" value="TreeGrafter"/>
</dbReference>
<dbReference type="EMBL" id="CP021404">
    <property type="protein sequence ID" value="ATI43075.1"/>
    <property type="molecule type" value="Genomic_DNA"/>
</dbReference>
<dbReference type="GO" id="GO:1904680">
    <property type="term" value="F:peptide transmembrane transporter activity"/>
    <property type="evidence" value="ECO:0007669"/>
    <property type="project" value="TreeGrafter"/>
</dbReference>
<evidence type="ECO:0000256" key="4">
    <source>
        <dbReference type="SAM" id="Phobius"/>
    </source>
</evidence>
<dbReference type="PIRSF" id="PIRSF002741">
    <property type="entry name" value="MppA"/>
    <property type="match status" value="1"/>
</dbReference>
<dbReference type="CDD" id="cd08497">
    <property type="entry name" value="MbnE-like"/>
    <property type="match status" value="1"/>
</dbReference>
<evidence type="ECO:0000259" key="5">
    <source>
        <dbReference type="Pfam" id="PF00496"/>
    </source>
</evidence>
<dbReference type="Proteomes" id="UP000219050">
    <property type="component" value="Chromosome"/>
</dbReference>
<dbReference type="GO" id="GO:0015833">
    <property type="term" value="P:peptide transport"/>
    <property type="evidence" value="ECO:0007669"/>
    <property type="project" value="TreeGrafter"/>
</dbReference>
<dbReference type="RefSeq" id="WP_097373975.1">
    <property type="nucleotide sequence ID" value="NZ_CP021404.1"/>
</dbReference>
<dbReference type="InterPro" id="IPR000914">
    <property type="entry name" value="SBP_5_dom"/>
</dbReference>
<dbReference type="KEGG" id="cmag:CBW24_14390"/>
<feature type="domain" description="Solute-binding protein family 5" evidence="5">
    <location>
        <begin position="168"/>
        <end position="560"/>
    </location>
</feature>
<protein>
    <submittedName>
        <fullName evidence="6">ABC transporter substrate-binding protein</fullName>
    </submittedName>
</protein>
<dbReference type="GO" id="GO:0030288">
    <property type="term" value="C:outer membrane-bounded periplasmic space"/>
    <property type="evidence" value="ECO:0007669"/>
    <property type="project" value="TreeGrafter"/>
</dbReference>
<dbReference type="PANTHER" id="PTHR30290">
    <property type="entry name" value="PERIPLASMIC BINDING COMPONENT OF ABC TRANSPORTER"/>
    <property type="match status" value="1"/>
</dbReference>
<keyword evidence="4" id="KW-0812">Transmembrane</keyword>
<dbReference type="Gene3D" id="3.40.190.10">
    <property type="entry name" value="Periplasmic binding protein-like II"/>
    <property type="match status" value="1"/>
</dbReference>
<evidence type="ECO:0000256" key="1">
    <source>
        <dbReference type="ARBA" id="ARBA00004418"/>
    </source>
</evidence>
<comment type="subcellular location">
    <subcellularLocation>
        <location evidence="1">Periplasm</location>
    </subcellularLocation>
</comment>
<dbReference type="Pfam" id="PF00496">
    <property type="entry name" value="SBP_bac_5"/>
    <property type="match status" value="1"/>
</dbReference>
<dbReference type="PANTHER" id="PTHR30290:SF64">
    <property type="entry name" value="ABC TRANSPORTER PERIPLASMIC BINDING PROTEIN"/>
    <property type="match status" value="1"/>
</dbReference>
<dbReference type="AlphaFoldDB" id="A0A291M2X9"/>
<keyword evidence="4" id="KW-1133">Transmembrane helix</keyword>
<dbReference type="Gene3D" id="3.10.105.10">
    <property type="entry name" value="Dipeptide-binding Protein, Domain 3"/>
    <property type="match status" value="1"/>
</dbReference>
<evidence type="ECO:0000256" key="2">
    <source>
        <dbReference type="ARBA" id="ARBA00005695"/>
    </source>
</evidence>
<dbReference type="InterPro" id="IPR039424">
    <property type="entry name" value="SBP_5"/>
</dbReference>
<proteinExistence type="inferred from homology"/>
<dbReference type="InterPro" id="IPR030678">
    <property type="entry name" value="Peptide/Ni-bd"/>
</dbReference>
<name>A0A291M2X9_9RHOB</name>
<keyword evidence="4" id="KW-0472">Membrane</keyword>
<evidence type="ECO:0000313" key="6">
    <source>
        <dbReference type="EMBL" id="ATI43075.1"/>
    </source>
</evidence>
<feature type="transmembrane region" description="Helical" evidence="4">
    <location>
        <begin position="30"/>
        <end position="50"/>
    </location>
</feature>
<comment type="similarity">
    <text evidence="2">Belongs to the bacterial solute-binding protein 5 family.</text>
</comment>
<dbReference type="OrthoDB" id="9803988at2"/>
<reference evidence="6 7" key="1">
    <citation type="submission" date="2017-05" db="EMBL/GenBank/DDBJ databases">
        <title>Comparative genomic and metabolic analysis of manganese-oxidizing mechanisms in Celeribater manganoxidans DY25T: its adaption to the environment of polymetallic nodule.</title>
        <authorList>
            <person name="Wang X."/>
        </authorList>
    </citation>
    <scope>NUCLEOTIDE SEQUENCE [LARGE SCALE GENOMIC DNA]</scope>
    <source>
        <strain evidence="6 7">DY25</strain>
    </source>
</reference>
<sequence length="663" mass="74203">MRPTDRRAAKARAVALTLQERDADRRRQRLLGLSGGLIAALLLGLSATGLRAQDTASAAAPDAAAETTAPAEGQIITAHAFSTFENGIKYPADFEHLDYVNVDAPKGGEMAIWARGTFDSMNPYSRKGRAGALSSIGVERLMTSTADDPYGSYCLVCETIEYPESQDWVIFHLRPEAAFSDGTPVTAEDVVFTVDLMLEQALPSFRTAVAKLYESVEAIDPQTVKFTFAEGVPRKGLISQAGSTPIFSKAWYEDSGARLDESRMEPGLTSGPYMLDDLDVNRRIVYKRNPDYWGEDLPINQGRNNFDSIRVEYFADDNAAMEGFKAGAYTFRQETSSLTWATGYEFPKVADGTIVKAELENGELPGATGFVFNLRREKFQDPRVREALGLMFNFTWTNDTLQYGLFKQRSSFWENTDLAATGVPEGAELELLQSVSDMIDPEILTEPAVTAHESTASQLDRRNFREASRLMQEAGYAVGSDGMLRKDGRTLDITFLEDNQSFDRIIQPYIANLRQLGVNAKYERVDPAQMTNRERDFDFDMVFDFYQNGFEEALGIAQRFGSEDAEYSLFNPAGYGSPAVDALIEKLIDAETLDEMKVAIRAIDRILRHERFIVPVWYNDSYWVAYYDMFEHPDPLPPLDLGHLDFWWYNADKAAELKAKGAL</sequence>
<accession>A0A291M2X9</accession>
<evidence type="ECO:0000313" key="7">
    <source>
        <dbReference type="Proteomes" id="UP000219050"/>
    </source>
</evidence>
<dbReference type="GO" id="GO:0043190">
    <property type="term" value="C:ATP-binding cassette (ABC) transporter complex"/>
    <property type="evidence" value="ECO:0007669"/>
    <property type="project" value="InterPro"/>
</dbReference>
<dbReference type="SUPFAM" id="SSF53850">
    <property type="entry name" value="Periplasmic binding protein-like II"/>
    <property type="match status" value="1"/>
</dbReference>